<protein>
    <submittedName>
        <fullName evidence="2">Uncharacterized protein</fullName>
    </submittedName>
</protein>
<feature type="compositionally biased region" description="Pro residues" evidence="1">
    <location>
        <begin position="20"/>
        <end position="36"/>
    </location>
</feature>
<accession>A0A5B7CLZ4</accession>
<dbReference type="EMBL" id="VSRR010000100">
    <property type="protein sequence ID" value="MPC10088.1"/>
    <property type="molecule type" value="Genomic_DNA"/>
</dbReference>
<gene>
    <name evidence="2" type="ORF">E2C01_002716</name>
</gene>
<reference evidence="2 3" key="1">
    <citation type="submission" date="2019-05" db="EMBL/GenBank/DDBJ databases">
        <title>Another draft genome of Portunus trituberculatus and its Hox gene families provides insights of decapod evolution.</title>
        <authorList>
            <person name="Jeong J.-H."/>
            <person name="Song I."/>
            <person name="Kim S."/>
            <person name="Choi T."/>
            <person name="Kim D."/>
            <person name="Ryu S."/>
            <person name="Kim W."/>
        </authorList>
    </citation>
    <scope>NUCLEOTIDE SEQUENCE [LARGE SCALE GENOMIC DNA]</scope>
    <source>
        <tissue evidence="2">Muscle</tissue>
    </source>
</reference>
<dbReference type="Proteomes" id="UP000324222">
    <property type="component" value="Unassembled WGS sequence"/>
</dbReference>
<keyword evidence="3" id="KW-1185">Reference proteome</keyword>
<evidence type="ECO:0000313" key="2">
    <source>
        <dbReference type="EMBL" id="MPC10088.1"/>
    </source>
</evidence>
<evidence type="ECO:0000313" key="3">
    <source>
        <dbReference type="Proteomes" id="UP000324222"/>
    </source>
</evidence>
<proteinExistence type="predicted"/>
<comment type="caution">
    <text evidence="2">The sequence shown here is derived from an EMBL/GenBank/DDBJ whole genome shotgun (WGS) entry which is preliminary data.</text>
</comment>
<sequence length="75" mass="7977">MRQRGVAADLLHPVETEGPTPIPSRPPPPNAQPPTTPRQSSHIHGAVLLLAAQHYGEEINTRRGSRAELAAGTTV</sequence>
<evidence type="ECO:0000256" key="1">
    <source>
        <dbReference type="SAM" id="MobiDB-lite"/>
    </source>
</evidence>
<feature type="region of interest" description="Disordered" evidence="1">
    <location>
        <begin position="1"/>
        <end position="42"/>
    </location>
</feature>
<organism evidence="2 3">
    <name type="scientific">Portunus trituberculatus</name>
    <name type="common">Swimming crab</name>
    <name type="synonym">Neptunus trituberculatus</name>
    <dbReference type="NCBI Taxonomy" id="210409"/>
    <lineage>
        <taxon>Eukaryota</taxon>
        <taxon>Metazoa</taxon>
        <taxon>Ecdysozoa</taxon>
        <taxon>Arthropoda</taxon>
        <taxon>Crustacea</taxon>
        <taxon>Multicrustacea</taxon>
        <taxon>Malacostraca</taxon>
        <taxon>Eumalacostraca</taxon>
        <taxon>Eucarida</taxon>
        <taxon>Decapoda</taxon>
        <taxon>Pleocyemata</taxon>
        <taxon>Brachyura</taxon>
        <taxon>Eubrachyura</taxon>
        <taxon>Portunoidea</taxon>
        <taxon>Portunidae</taxon>
        <taxon>Portuninae</taxon>
        <taxon>Portunus</taxon>
    </lineage>
</organism>
<name>A0A5B7CLZ4_PORTR</name>
<dbReference type="AlphaFoldDB" id="A0A5B7CLZ4"/>